<dbReference type="KEGG" id="eaz:JHT90_11525"/>
<name>A0A974RWD8_9GAMM</name>
<dbReference type="EMBL" id="CP067393">
    <property type="protein sequence ID" value="QQP85012.1"/>
    <property type="molecule type" value="Genomic_DNA"/>
</dbReference>
<dbReference type="EMBL" id="CP067393">
    <property type="protein sequence ID" value="QQP85069.1"/>
    <property type="molecule type" value="Genomic_DNA"/>
</dbReference>
<dbReference type="AlphaFoldDB" id="A0A974RWD8"/>
<dbReference type="KEGG" id="eaz:JHT90_11830"/>
<gene>
    <name evidence="1" type="ORF">JHT90_11525</name>
    <name evidence="2" type="ORF">JHT90_11830</name>
</gene>
<dbReference type="RefSeq" id="WP_201091092.1">
    <property type="nucleotide sequence ID" value="NZ_CP067393.1"/>
</dbReference>
<keyword evidence="3" id="KW-1185">Reference proteome</keyword>
<protein>
    <submittedName>
        <fullName evidence="1">Uncharacterized protein</fullName>
    </submittedName>
</protein>
<sequence length="167" mass="18510">MLDRIVLDGFVWESTVYDKQGNIVDQWQEHNLIPNEGVAFLMRSPFGDAPPISNFYCGIFKGNYVPTAASKAADIPNIGEVISYQETSRPLWNKLFDSNNTFSNISNPAIFTFAEEQTINGYFLVSSDIKGSSNGILLSIARLSTPKTVSEELKVKTRLSYLSGTSL</sequence>
<organism evidence="1 3">
    <name type="scientific">Entomomonas asaccharolytica</name>
    <dbReference type="NCBI Taxonomy" id="2785331"/>
    <lineage>
        <taxon>Bacteria</taxon>
        <taxon>Pseudomonadati</taxon>
        <taxon>Pseudomonadota</taxon>
        <taxon>Gammaproteobacteria</taxon>
        <taxon>Pseudomonadales</taxon>
        <taxon>Pseudomonadaceae</taxon>
        <taxon>Entomomonas</taxon>
    </lineage>
</organism>
<dbReference type="Proteomes" id="UP000595278">
    <property type="component" value="Chromosome"/>
</dbReference>
<reference evidence="1 3" key="1">
    <citation type="submission" date="2021-01" db="EMBL/GenBank/DDBJ databases">
        <title>Entomomonas sp. F2A isolated from a house cricket (Acheta domesticus).</title>
        <authorList>
            <person name="Spergser J."/>
            <person name="Busse H.-J."/>
        </authorList>
    </citation>
    <scope>NUCLEOTIDE SEQUENCE [LARGE SCALE GENOMIC DNA]</scope>
    <source>
        <strain evidence="1 3">F2A</strain>
    </source>
</reference>
<evidence type="ECO:0000313" key="2">
    <source>
        <dbReference type="EMBL" id="QQP85069.1"/>
    </source>
</evidence>
<accession>A0A974RWD8</accession>
<proteinExistence type="predicted"/>
<evidence type="ECO:0000313" key="1">
    <source>
        <dbReference type="EMBL" id="QQP85012.1"/>
    </source>
</evidence>
<evidence type="ECO:0000313" key="3">
    <source>
        <dbReference type="Proteomes" id="UP000595278"/>
    </source>
</evidence>